<dbReference type="EMBL" id="CP067013">
    <property type="protein sequence ID" value="QQN52621.1"/>
    <property type="molecule type" value="Genomic_DNA"/>
</dbReference>
<dbReference type="RefSeq" id="WP_200293817.1">
    <property type="nucleotide sequence ID" value="NZ_CP067013.1"/>
</dbReference>
<organism evidence="1 2">
    <name type="scientific">Stutzerimonas balearica</name>
    <dbReference type="NCBI Taxonomy" id="74829"/>
    <lineage>
        <taxon>Bacteria</taxon>
        <taxon>Pseudomonadati</taxon>
        <taxon>Pseudomonadota</taxon>
        <taxon>Gammaproteobacteria</taxon>
        <taxon>Pseudomonadales</taxon>
        <taxon>Pseudomonadaceae</taxon>
        <taxon>Stutzerimonas</taxon>
    </lineage>
</organism>
<reference evidence="1 2" key="1">
    <citation type="submission" date="2020-12" db="EMBL/GenBank/DDBJ databases">
        <title>FDA dAtabase for Regulatory Grade micrObial Sequences (FDA-ARGOS): Supporting development and validation of Infectious Disease Dx tests.</title>
        <authorList>
            <person name="Sproer C."/>
            <person name="Gronow S."/>
            <person name="Severitt S."/>
            <person name="Schroder I."/>
            <person name="Tallon L."/>
            <person name="Sadzewicz L."/>
            <person name="Zhao X."/>
            <person name="Boylan J."/>
            <person name="Ott S."/>
            <person name="Bowen H."/>
            <person name="Vavikolanu K."/>
            <person name="Mehta A."/>
            <person name="Aluvathingal J."/>
            <person name="Nadendla S."/>
            <person name="Lowell S."/>
            <person name="Myers T."/>
            <person name="Yan Y."/>
            <person name="Sichtig H."/>
        </authorList>
    </citation>
    <scope>NUCLEOTIDE SEQUENCE [LARGE SCALE GENOMIC DNA]</scope>
    <source>
        <strain evidence="1 2">FDAARGOS_1013</strain>
    </source>
</reference>
<proteinExistence type="predicted"/>
<accession>A0A9X7V7X3</accession>
<name>A0A9X7V7X3_9GAMM</name>
<dbReference type="AlphaFoldDB" id="A0A9X7V7X3"/>
<gene>
    <name evidence="1" type="ORF">I6H70_09515</name>
</gene>
<evidence type="ECO:0000313" key="2">
    <source>
        <dbReference type="Proteomes" id="UP000595933"/>
    </source>
</evidence>
<protein>
    <submittedName>
        <fullName evidence="1">Uncharacterized protein</fullName>
    </submittedName>
</protein>
<dbReference type="Proteomes" id="UP000595933">
    <property type="component" value="Chromosome"/>
</dbReference>
<evidence type="ECO:0000313" key="1">
    <source>
        <dbReference type="EMBL" id="QQN52621.1"/>
    </source>
</evidence>
<sequence length="74" mass="8353">MRHDHTIGDGHQVMMDLLKTGKVLSVTPMRTKPKGPEVTKLTGNVQSYEIRIRTPDGKLHAVEFRGMPDSINKR</sequence>